<gene>
    <name evidence="2" type="primary">traK</name>
    <name evidence="2" type="ORF">P0Y49_13920</name>
</gene>
<feature type="transmembrane region" description="Helical" evidence="1">
    <location>
        <begin position="15"/>
        <end position="35"/>
    </location>
</feature>
<dbReference type="AlphaFoldDB" id="A0AAJ6B5V7"/>
<evidence type="ECO:0000256" key="1">
    <source>
        <dbReference type="SAM" id="Phobius"/>
    </source>
</evidence>
<keyword evidence="1" id="KW-1133">Transmembrane helix</keyword>
<dbReference type="NCBIfam" id="TIGR03781">
    <property type="entry name" value="Bac_Flav_CT_K"/>
    <property type="match status" value="1"/>
</dbReference>
<dbReference type="EMBL" id="CP119313">
    <property type="protein sequence ID" value="WEK17896.1"/>
    <property type="molecule type" value="Genomic_DNA"/>
</dbReference>
<evidence type="ECO:0000313" key="2">
    <source>
        <dbReference type="EMBL" id="WEK17896.1"/>
    </source>
</evidence>
<organism evidence="2 3">
    <name type="scientific">Candidatus Pedobacter colombiensis</name>
    <dbReference type="NCBI Taxonomy" id="3121371"/>
    <lineage>
        <taxon>Bacteria</taxon>
        <taxon>Pseudomonadati</taxon>
        <taxon>Bacteroidota</taxon>
        <taxon>Sphingobacteriia</taxon>
        <taxon>Sphingobacteriales</taxon>
        <taxon>Sphingobacteriaceae</taxon>
        <taxon>Pedobacter</taxon>
    </lineage>
</organism>
<reference evidence="2" key="1">
    <citation type="submission" date="2023-03" db="EMBL/GenBank/DDBJ databases">
        <title>Andean soil-derived lignocellulolytic bacterial consortium as a source of novel taxa and putative plastic-active enzymes.</title>
        <authorList>
            <person name="Diaz-Garcia L."/>
            <person name="Chuvochina M."/>
            <person name="Feuerriegel G."/>
            <person name="Bunk B."/>
            <person name="Sproer C."/>
            <person name="Streit W.R."/>
            <person name="Rodriguez L.M."/>
            <person name="Overmann J."/>
            <person name="Jimenez D.J."/>
        </authorList>
    </citation>
    <scope>NUCLEOTIDE SEQUENCE</scope>
    <source>
        <strain evidence="2">MAG 3858</strain>
    </source>
</reference>
<accession>A0AAJ6B5V7</accession>
<keyword evidence="1" id="KW-0812">Transmembrane</keyword>
<dbReference type="Proteomes" id="UP001214530">
    <property type="component" value="Chromosome"/>
</dbReference>
<dbReference type="InterPro" id="IPR022276">
    <property type="entry name" value="Conjug_transposon_TraK"/>
</dbReference>
<name>A0AAJ6B5V7_9SPHI</name>
<evidence type="ECO:0000313" key="3">
    <source>
        <dbReference type="Proteomes" id="UP001214530"/>
    </source>
</evidence>
<proteinExistence type="predicted"/>
<protein>
    <submittedName>
        <fullName evidence="2">Conjugative transposon protein TraK</fullName>
    </submittedName>
</protein>
<keyword evidence="1" id="KW-0472">Membrane</keyword>
<sequence>MFTKTKNIDTAFRQIRSFTIAVIAAYTLVCGYCIYNSYTIIKVMQAKVYVLANGKALEAYASERKDNIPIEAKDHISTFHQCFFTLAPDDKLIQATITKALYLADETAKRQYDNLKEQNYYSNIISGNVSQSITTDSIIVNTDVYPFAFRFFGRQEITRATTVTMRSLITEGFLRNVPRSENNSHGFLIEGWHTLENNDLSIKNR</sequence>